<reference evidence="2 3" key="1">
    <citation type="submission" date="2017-03" db="EMBL/GenBank/DDBJ databases">
        <authorList>
            <person name="Afonso C.L."/>
            <person name="Miller P.J."/>
            <person name="Scott M.A."/>
            <person name="Spackman E."/>
            <person name="Goraichik I."/>
            <person name="Dimitrov K.M."/>
            <person name="Suarez D.L."/>
            <person name="Swayne D.E."/>
        </authorList>
    </citation>
    <scope>NUCLEOTIDE SEQUENCE [LARGE SCALE GENOMIC DNA]</scope>
    <source>
        <strain evidence="2 3">ATCC 51113</strain>
    </source>
</reference>
<accession>A0A1V8NXG9</accession>
<dbReference type="AlphaFoldDB" id="A0A1V8NXG9"/>
<dbReference type="PANTHER" id="PTHR21197">
    <property type="entry name" value="UDP-GALACTOPYRANOSE MUTASE"/>
    <property type="match status" value="1"/>
</dbReference>
<sequence length="256" mass="29666">MPQIAIIVAVTIAIFIIQRRIIQIRMGCYRQRQDTQLPASILKRLPFRFDYTDGYFDSRFQGMPQDGYTAMVQSMLQHPNIKVQTDVTVTAEIARELMEKGHVFWSGPLDAWFNHDAGRLRWRTLDFIREAATADAQGCAVMNYADKSVPWTRITDHARLSPWEQHQQTLLVREIPREAKENDIPYYPLRMADDERLLTHYRERASALTGVTFIGRLGTYRYMDMDVTLRQAISIAKHFITTPAGERFLAWPDANA</sequence>
<dbReference type="GO" id="GO:0050660">
    <property type="term" value="F:flavin adenine dinucleotide binding"/>
    <property type="evidence" value="ECO:0007669"/>
    <property type="project" value="TreeGrafter"/>
</dbReference>
<dbReference type="InterPro" id="IPR015899">
    <property type="entry name" value="UDP-GalPyranose_mutase_C"/>
</dbReference>
<dbReference type="GO" id="GO:0008767">
    <property type="term" value="F:UDP-galactopyranose mutase activity"/>
    <property type="evidence" value="ECO:0007669"/>
    <property type="project" value="InterPro"/>
</dbReference>
<dbReference type="Pfam" id="PF03275">
    <property type="entry name" value="GLF"/>
    <property type="match status" value="1"/>
</dbReference>
<proteinExistence type="predicted"/>
<name>A0A1V8NXG9_CITBR</name>
<gene>
    <name evidence="2" type="ORF">BZK42_15800</name>
</gene>
<evidence type="ECO:0000313" key="3">
    <source>
        <dbReference type="Proteomes" id="UP000192573"/>
    </source>
</evidence>
<organism evidence="2 3">
    <name type="scientific">Citrobacter braakii</name>
    <dbReference type="NCBI Taxonomy" id="57706"/>
    <lineage>
        <taxon>Bacteria</taxon>
        <taxon>Pseudomonadati</taxon>
        <taxon>Pseudomonadota</taxon>
        <taxon>Gammaproteobacteria</taxon>
        <taxon>Enterobacterales</taxon>
        <taxon>Enterobacteriaceae</taxon>
        <taxon>Citrobacter</taxon>
        <taxon>Citrobacter freundii complex</taxon>
    </lineage>
</organism>
<comment type="caution">
    <text evidence="2">The sequence shown here is derived from an EMBL/GenBank/DDBJ whole genome shotgun (WGS) entry which is preliminary data.</text>
</comment>
<dbReference type="Gene3D" id="3.40.50.720">
    <property type="entry name" value="NAD(P)-binding Rossmann-like Domain"/>
    <property type="match status" value="2"/>
</dbReference>
<dbReference type="PANTHER" id="PTHR21197:SF0">
    <property type="entry name" value="UDP-GALACTOPYRANOSE MUTASE"/>
    <property type="match status" value="1"/>
</dbReference>
<dbReference type="Proteomes" id="UP000192573">
    <property type="component" value="Unassembled WGS sequence"/>
</dbReference>
<protein>
    <recommendedName>
        <fullName evidence="1">UDP-galactopyranose mutase C-terminal domain-containing protein</fullName>
    </recommendedName>
</protein>
<dbReference type="SUPFAM" id="SSF54373">
    <property type="entry name" value="FAD-linked reductases, C-terminal domain"/>
    <property type="match status" value="1"/>
</dbReference>
<evidence type="ECO:0000313" key="2">
    <source>
        <dbReference type="EMBL" id="OQM41122.1"/>
    </source>
</evidence>
<feature type="domain" description="UDP-galactopyranose mutase C-terminal" evidence="1">
    <location>
        <begin position="32"/>
        <end position="222"/>
    </location>
</feature>
<dbReference type="SUPFAM" id="SSF51971">
    <property type="entry name" value="Nucleotide-binding domain"/>
    <property type="match status" value="1"/>
</dbReference>
<evidence type="ECO:0000259" key="1">
    <source>
        <dbReference type="Pfam" id="PF03275"/>
    </source>
</evidence>
<dbReference type="EMBL" id="NAEW01000007">
    <property type="protein sequence ID" value="OQM41122.1"/>
    <property type="molecule type" value="Genomic_DNA"/>
</dbReference>
<dbReference type="GO" id="GO:0005829">
    <property type="term" value="C:cytosol"/>
    <property type="evidence" value="ECO:0007669"/>
    <property type="project" value="TreeGrafter"/>
</dbReference>